<dbReference type="InterPro" id="IPR051677">
    <property type="entry name" value="AfsR-DnrI-RedD_regulator"/>
</dbReference>
<keyword evidence="4" id="KW-0472">Membrane</keyword>
<proteinExistence type="predicted"/>
<feature type="compositionally biased region" description="Low complexity" evidence="3">
    <location>
        <begin position="675"/>
        <end position="687"/>
    </location>
</feature>
<dbReference type="PANTHER" id="PTHR35807">
    <property type="entry name" value="TRANSCRIPTIONAL REGULATOR REDD-RELATED"/>
    <property type="match status" value="1"/>
</dbReference>
<dbReference type="Gene3D" id="1.10.10.10">
    <property type="entry name" value="Winged helix-like DNA-binding domain superfamily/Winged helix DNA-binding domain"/>
    <property type="match status" value="1"/>
</dbReference>
<keyword evidence="1" id="KW-0805">Transcription regulation</keyword>
<dbReference type="Proteomes" id="UP000482960">
    <property type="component" value="Unassembled WGS sequence"/>
</dbReference>
<dbReference type="InterPro" id="IPR011990">
    <property type="entry name" value="TPR-like_helical_dom_sf"/>
</dbReference>
<feature type="region of interest" description="Disordered" evidence="3">
    <location>
        <begin position="1004"/>
        <end position="1025"/>
    </location>
</feature>
<evidence type="ECO:0000256" key="3">
    <source>
        <dbReference type="SAM" id="MobiDB-lite"/>
    </source>
</evidence>
<feature type="region of interest" description="Disordered" evidence="3">
    <location>
        <begin position="161"/>
        <end position="182"/>
    </location>
</feature>
<keyword evidence="2" id="KW-0804">Transcription</keyword>
<feature type="transmembrane region" description="Helical" evidence="4">
    <location>
        <begin position="104"/>
        <end position="128"/>
    </location>
</feature>
<feature type="compositionally biased region" description="Low complexity" evidence="3">
    <location>
        <begin position="821"/>
        <end position="831"/>
    </location>
</feature>
<dbReference type="GO" id="GO:0003677">
    <property type="term" value="F:DNA binding"/>
    <property type="evidence" value="ECO:0007669"/>
    <property type="project" value="TreeGrafter"/>
</dbReference>
<evidence type="ECO:0000313" key="7">
    <source>
        <dbReference type="Proteomes" id="UP000482960"/>
    </source>
</evidence>
<keyword evidence="4" id="KW-0812">Transmembrane</keyword>
<gene>
    <name evidence="6" type="ORF">Prum_069450</name>
</gene>
<feature type="region of interest" description="Disordered" evidence="3">
    <location>
        <begin position="818"/>
        <end position="844"/>
    </location>
</feature>
<evidence type="ECO:0000256" key="1">
    <source>
        <dbReference type="ARBA" id="ARBA00023015"/>
    </source>
</evidence>
<dbReference type="Pfam" id="PF03704">
    <property type="entry name" value="BTAD"/>
    <property type="match status" value="1"/>
</dbReference>
<feature type="domain" description="Bacterial transcriptional activator" evidence="5">
    <location>
        <begin position="862"/>
        <end position="1002"/>
    </location>
</feature>
<dbReference type="RefSeq" id="WP_173079962.1">
    <property type="nucleotide sequence ID" value="NZ_BAABJB010000055.1"/>
</dbReference>
<feature type="compositionally biased region" description="Pro residues" evidence="3">
    <location>
        <begin position="279"/>
        <end position="298"/>
    </location>
</feature>
<accession>A0A6V8L7S2</accession>
<feature type="region of interest" description="Disordered" evidence="3">
    <location>
        <begin position="263"/>
        <end position="351"/>
    </location>
</feature>
<feature type="compositionally biased region" description="Basic and acidic residues" evidence="3">
    <location>
        <begin position="1013"/>
        <end position="1025"/>
    </location>
</feature>
<feature type="compositionally biased region" description="Low complexity" evidence="3">
    <location>
        <begin position="697"/>
        <end position="715"/>
    </location>
</feature>
<dbReference type="CDD" id="cd00118">
    <property type="entry name" value="LysM"/>
    <property type="match status" value="1"/>
</dbReference>
<dbReference type="InterPro" id="IPR018392">
    <property type="entry name" value="LysM"/>
</dbReference>
<protein>
    <recommendedName>
        <fullName evidence="5">Bacterial transcriptional activator domain-containing protein</fullName>
    </recommendedName>
</protein>
<reference evidence="6 7" key="2">
    <citation type="submission" date="2020-03" db="EMBL/GenBank/DDBJ databases">
        <authorList>
            <person name="Ichikawa N."/>
            <person name="Kimura A."/>
            <person name="Kitahashi Y."/>
            <person name="Uohara A."/>
        </authorList>
    </citation>
    <scope>NUCLEOTIDE SEQUENCE [LARGE SCALE GENOMIC DNA]</scope>
    <source>
        <strain evidence="6 7">NBRC 108638</strain>
    </source>
</reference>
<evidence type="ECO:0000256" key="4">
    <source>
        <dbReference type="SAM" id="Phobius"/>
    </source>
</evidence>
<dbReference type="InterPro" id="IPR005158">
    <property type="entry name" value="BTAD"/>
</dbReference>
<dbReference type="AlphaFoldDB" id="A0A6V8L7S2"/>
<organism evidence="6 7">
    <name type="scientific">Phytohabitans rumicis</name>
    <dbReference type="NCBI Taxonomy" id="1076125"/>
    <lineage>
        <taxon>Bacteria</taxon>
        <taxon>Bacillati</taxon>
        <taxon>Actinomycetota</taxon>
        <taxon>Actinomycetes</taxon>
        <taxon>Micromonosporales</taxon>
        <taxon>Micromonosporaceae</taxon>
    </lineage>
</organism>
<sequence length="1025" mass="106701">MVLMHWIGRLVVRSASAVAVLVVVAGVPAGLAYFVGWPLPDRLPGSVADVAALLARDFDDAAVVKVLAVALWLVWAAFCRALAVEVQAARRGRASRRLRLISPMQALAAMLVAGLAAGPGATFTAAAATPGAVVSATAVTTSHASFAAPQPMATWSEVPTGTAARTSLPAGPAAPSKARPATAGVQDLPRFAVVAADGPITVATAGRQYTATVQRGDTLWEIAQVWLGNPHRWVEIYDLNKARYDRHGRMRGGHHIEPTWILTLPDDAHPPAGAQPAAPTHPKPPPAPRTTPPPPPTSAAPSQPGDRQEPDGVVEPHQPPATSPPSDQTTASPAEPSTAAERPQHSSSDDTGVAIRNGWVTIGLAAALAAAAAVVWLRRRHRYNPRTAPDPATDPTLQPLPATVTRLRREVRRQAPHLLEPPNPGPTVREYAQMDPKPPLPEPGPHGPELAGWGPLPAGGLGLTGPGAAGAARAMLVATLSAGHAFDPDAEATVVVPASVLADLVGGHAVVDLVGSIPRLIVTPGLSEAVTHLHRENLDRAWILDQHDAQDLTELHTRFPDHEPLPPMLLIADTPEPAKRHRLSGVLELSHGMSIGAVLLGDWPAGTTVHVEPDGSTTGGDGQRLSTLDQRATMDGVAVLREAHTGEPPEPAAAVYPPTSAAIGGSGTPAPPAPAAAQAPQGQAGTTDQPRGDLDDPAAANDAPDTGDQDQTTDPSNAGSPPPPDSSGRRPDVPAGAVVPARVRVLGRVAILKPDGTAVAGLRRKAAELLLYLAAHRGGAAIDDIKEALWPDAPMSRAKERLATDVANLRASLRSGARITAQQAEPDAAAARRPRGGKKPVGPEFVLNPGGRYILAPDLVDVDWWRVGDAVAEASTAADTPARQAALERAVAAFGGLLYDEDGTYEWANVEVEVSRRHGVTAHTQLAELVGPDHPEQAAGYLQTAADLDPINEDLAVAAMRAHAAAADIDAIRARFSRLSRALLDTGQEPAEETAALATQLCRDVAARGPRSRPGDMPRSDKPHP</sequence>
<dbReference type="InterPro" id="IPR036779">
    <property type="entry name" value="LysM_dom_sf"/>
</dbReference>
<name>A0A6V8L7S2_9ACTN</name>
<dbReference type="Gene3D" id="3.10.350.10">
    <property type="entry name" value="LysM domain"/>
    <property type="match status" value="1"/>
</dbReference>
<feature type="region of interest" description="Disordered" evidence="3">
    <location>
        <begin position="645"/>
        <end position="736"/>
    </location>
</feature>
<dbReference type="Gene3D" id="1.25.40.10">
    <property type="entry name" value="Tetratricopeptide repeat domain"/>
    <property type="match status" value="1"/>
</dbReference>
<dbReference type="InterPro" id="IPR036388">
    <property type="entry name" value="WH-like_DNA-bd_sf"/>
</dbReference>
<dbReference type="PANTHER" id="PTHR35807:SF1">
    <property type="entry name" value="TRANSCRIPTIONAL REGULATOR REDD"/>
    <property type="match status" value="1"/>
</dbReference>
<comment type="caution">
    <text evidence="6">The sequence shown here is derived from an EMBL/GenBank/DDBJ whole genome shotgun (WGS) entry which is preliminary data.</text>
</comment>
<feature type="compositionally biased region" description="Low complexity" evidence="3">
    <location>
        <begin position="329"/>
        <end position="341"/>
    </location>
</feature>
<keyword evidence="4" id="KW-1133">Transmembrane helix</keyword>
<dbReference type="SMART" id="SM01043">
    <property type="entry name" value="BTAD"/>
    <property type="match status" value="1"/>
</dbReference>
<evidence type="ECO:0000259" key="5">
    <source>
        <dbReference type="SMART" id="SM01043"/>
    </source>
</evidence>
<feature type="transmembrane region" description="Helical" evidence="4">
    <location>
        <begin position="62"/>
        <end position="83"/>
    </location>
</feature>
<evidence type="ECO:0000256" key="2">
    <source>
        <dbReference type="ARBA" id="ARBA00023163"/>
    </source>
</evidence>
<reference evidence="6 7" key="1">
    <citation type="submission" date="2020-03" db="EMBL/GenBank/DDBJ databases">
        <title>Whole genome shotgun sequence of Phytohabitans rumicis NBRC 108638.</title>
        <authorList>
            <person name="Komaki H."/>
            <person name="Tamura T."/>
        </authorList>
    </citation>
    <scope>NUCLEOTIDE SEQUENCE [LARGE SCALE GENOMIC DNA]</scope>
    <source>
        <strain evidence="6 7">NBRC 108638</strain>
    </source>
</reference>
<keyword evidence="7" id="KW-1185">Reference proteome</keyword>
<dbReference type="EMBL" id="BLPG01000001">
    <property type="protein sequence ID" value="GFJ93303.1"/>
    <property type="molecule type" value="Genomic_DNA"/>
</dbReference>
<feature type="transmembrane region" description="Helical" evidence="4">
    <location>
        <begin position="12"/>
        <end position="35"/>
    </location>
</feature>
<evidence type="ECO:0000313" key="6">
    <source>
        <dbReference type="EMBL" id="GFJ93303.1"/>
    </source>
</evidence>
<dbReference type="GO" id="GO:0006355">
    <property type="term" value="P:regulation of DNA-templated transcription"/>
    <property type="evidence" value="ECO:0007669"/>
    <property type="project" value="TreeGrafter"/>
</dbReference>